<evidence type="ECO:0000313" key="9">
    <source>
        <dbReference type="EMBL" id="KOX71711.1"/>
    </source>
</evidence>
<keyword evidence="6" id="KW-0040">ANK repeat</keyword>
<dbReference type="SUPFAM" id="SSF47769">
    <property type="entry name" value="SAM/Pointed domain"/>
    <property type="match status" value="1"/>
</dbReference>
<feature type="region of interest" description="Disordered" evidence="7">
    <location>
        <begin position="140"/>
        <end position="174"/>
    </location>
</feature>
<dbReference type="SUPFAM" id="SSF48403">
    <property type="entry name" value="Ankyrin repeat"/>
    <property type="match status" value="1"/>
</dbReference>
<evidence type="ECO:0000256" key="4">
    <source>
        <dbReference type="ARBA" id="ARBA00022989"/>
    </source>
</evidence>
<dbReference type="InterPro" id="IPR036770">
    <property type="entry name" value="Ankyrin_rpt-contain_sf"/>
</dbReference>
<dbReference type="Proteomes" id="UP000053105">
    <property type="component" value="Unassembled WGS sequence"/>
</dbReference>
<dbReference type="Gene3D" id="1.25.40.20">
    <property type="entry name" value="Ankyrin repeat-containing domain"/>
    <property type="match status" value="1"/>
</dbReference>
<dbReference type="InterPro" id="IPR013761">
    <property type="entry name" value="SAM/pointed_sf"/>
</dbReference>
<sequence>MPQGSIHWQGTQRRACGPGAHWNVQVVRGKVTTRCLWYACKALGIGLLLMLLGACMATIGYFADQLSMVQEIRGNLTVRVKNKSRGFHLNNLSYAGPIVMGVGGFIVVAACVMTFEARDNAAKVVPARFRFNQTSTIKNTRNQRNRRSTSSQTTKWDHQLGVFKVNRSPSPSIHEVSRKQLTAEFMQISKELSEKQAGHSIKKSPSAPTLIEKKSPRKKTSKHSGCALLNPELLKRHALSVDNPSYSPHQVSRESLDQQKMGGSQVSMTLDLHIPNKGPVTLKVKDRSDTARRHQLLRQTKVDYVEEVDEAVKSPTGRGYSPKLSGSFFFAGAYSKYPDDFVPRKKNSIDIRLFEELTASKDLTKISPRDFRKISSPSFHKMSFDKAGSERRIERMGQRKASLEFRKSPDFRRGDYRKLSIDRFTADFAKYLSDEEMRSRANSGENLRRQRQAKLHHSRSDDNKRASFEKQQKDALSSRHSLNTQAVIEAGETEFKYFTTVSLDTEESRADNSDDSHAIDIDEPIVANVSSEGPTEVDALLEEPELENVSEIETSRDELDETETCTGVTMKTNKSNDRVSKKQGRRGENNIRNNETVKNKETTLAARDGALDILKEATKKDCNARDDGGMTPTLWAAFEGHIDILRLLVARGGDPDKTDYFGNTALHLAAARGHEYCVKFLVKFGCNIWSLDIDRHSARDLAAINGREMTLQFLDLAQADQELNNRKKSRLLREKAEKDAEKRLKEYMKKQKMAEIRSEKEQKKLSKNQTKLDLATVNETCVLPHKPAMLTFKGRMKPSLTFSDIVNTTNKKHGSAVCRKALAKKAVDDFKVVEIEMNGKKSIRSLTGLRRDSEVMYVGTYETQTQQIGRRGKISDVWGTLSKAQSTPDLLGDRYFDEDTEQNDREDINVRLLFSNEETDEEWTPLQRFLVANNLSSVHPILESEQIDLEALMLLTEADIAALKLPLGPKRKLMNAIANRKKALDAPENIIKDSRL</sequence>
<feature type="repeat" description="ANK" evidence="6">
    <location>
        <begin position="628"/>
        <end position="660"/>
    </location>
</feature>
<dbReference type="PROSITE" id="PS50297">
    <property type="entry name" value="ANK_REP_REGION"/>
    <property type="match status" value="2"/>
</dbReference>
<comment type="subcellular location">
    <subcellularLocation>
        <location evidence="1">Membrane</location>
        <topology evidence="1">Multi-pass membrane protein</topology>
    </subcellularLocation>
</comment>
<feature type="transmembrane region" description="Helical" evidence="8">
    <location>
        <begin position="92"/>
        <end position="115"/>
    </location>
</feature>
<keyword evidence="4 8" id="KW-1133">Transmembrane helix</keyword>
<dbReference type="InterPro" id="IPR018787">
    <property type="entry name" value="DUF2371_TMEM200"/>
</dbReference>
<comment type="similarity">
    <text evidence="2">Belongs to the TMEM200 family.</text>
</comment>
<feature type="compositionally biased region" description="Basic and acidic residues" evidence="7">
    <location>
        <begin position="574"/>
        <end position="598"/>
    </location>
</feature>
<dbReference type="OrthoDB" id="9994280at2759"/>
<feature type="region of interest" description="Disordered" evidence="7">
    <location>
        <begin position="439"/>
        <end position="481"/>
    </location>
</feature>
<evidence type="ECO:0000313" key="10">
    <source>
        <dbReference type="Proteomes" id="UP000053105"/>
    </source>
</evidence>
<evidence type="ECO:0000256" key="3">
    <source>
        <dbReference type="ARBA" id="ARBA00022692"/>
    </source>
</evidence>
<evidence type="ECO:0000256" key="1">
    <source>
        <dbReference type="ARBA" id="ARBA00004141"/>
    </source>
</evidence>
<keyword evidence="5 8" id="KW-0472">Membrane</keyword>
<dbReference type="Pfam" id="PF10177">
    <property type="entry name" value="DUF2371"/>
    <property type="match status" value="1"/>
</dbReference>
<dbReference type="AlphaFoldDB" id="A0A0N0BED0"/>
<protein>
    <submittedName>
        <fullName evidence="9">Usher syndrome type-1G protein like protein</fullName>
    </submittedName>
</protein>
<evidence type="ECO:0000256" key="6">
    <source>
        <dbReference type="PROSITE-ProRule" id="PRU00023"/>
    </source>
</evidence>
<keyword evidence="10" id="KW-1185">Reference proteome</keyword>
<dbReference type="PANTHER" id="PTHR31815">
    <property type="entry name" value="AGAP005329-PA"/>
    <property type="match status" value="1"/>
</dbReference>
<proteinExistence type="inferred from homology"/>
<name>A0A0N0BED0_9HYME</name>
<dbReference type="EMBL" id="KQ435831">
    <property type="protein sequence ID" value="KOX71711.1"/>
    <property type="molecule type" value="Genomic_DNA"/>
</dbReference>
<dbReference type="STRING" id="166423.A0A0N0BED0"/>
<feature type="compositionally biased region" description="Basic and acidic residues" evidence="7">
    <location>
        <begin position="458"/>
        <end position="477"/>
    </location>
</feature>
<dbReference type="PROSITE" id="PS50088">
    <property type="entry name" value="ANK_REPEAT"/>
    <property type="match status" value="2"/>
</dbReference>
<dbReference type="SMART" id="SM00248">
    <property type="entry name" value="ANK"/>
    <property type="match status" value="3"/>
</dbReference>
<dbReference type="PANTHER" id="PTHR31815:SF1">
    <property type="entry name" value="TRANSMEMBRANE PROTEIN 200C"/>
    <property type="match status" value="1"/>
</dbReference>
<reference evidence="9 10" key="1">
    <citation type="submission" date="2015-07" db="EMBL/GenBank/DDBJ databases">
        <title>The genome of Melipona quadrifasciata.</title>
        <authorList>
            <person name="Pan H."/>
            <person name="Kapheim K."/>
        </authorList>
    </citation>
    <scope>NUCLEOTIDE SEQUENCE [LARGE SCALE GENOMIC DNA]</scope>
    <source>
        <strain evidence="9">0111107301</strain>
        <tissue evidence="9">Whole body</tissue>
    </source>
</reference>
<gene>
    <name evidence="9" type="ORF">WN51_03422</name>
</gene>
<feature type="repeat" description="ANK" evidence="6">
    <location>
        <begin position="661"/>
        <end position="693"/>
    </location>
</feature>
<dbReference type="Gene3D" id="1.10.150.50">
    <property type="entry name" value="Transcription Factor, Ets-1"/>
    <property type="match status" value="1"/>
</dbReference>
<feature type="transmembrane region" description="Helical" evidence="8">
    <location>
        <begin position="36"/>
        <end position="63"/>
    </location>
</feature>
<evidence type="ECO:0000256" key="8">
    <source>
        <dbReference type="SAM" id="Phobius"/>
    </source>
</evidence>
<accession>A0A0N0BED0</accession>
<feature type="region of interest" description="Disordered" evidence="7">
    <location>
        <begin position="573"/>
        <end position="598"/>
    </location>
</feature>
<keyword evidence="3 8" id="KW-0812">Transmembrane</keyword>
<feature type="region of interest" description="Disordered" evidence="7">
    <location>
        <begin position="192"/>
        <end position="224"/>
    </location>
</feature>
<evidence type="ECO:0000256" key="5">
    <source>
        <dbReference type="ARBA" id="ARBA00023136"/>
    </source>
</evidence>
<dbReference type="GO" id="GO:0016020">
    <property type="term" value="C:membrane"/>
    <property type="evidence" value="ECO:0007669"/>
    <property type="project" value="UniProtKB-SubCell"/>
</dbReference>
<dbReference type="CDD" id="cd09517">
    <property type="entry name" value="SAM_USH1G_HARP"/>
    <property type="match status" value="1"/>
</dbReference>
<evidence type="ECO:0000256" key="2">
    <source>
        <dbReference type="ARBA" id="ARBA00005308"/>
    </source>
</evidence>
<organism evidence="9 10">
    <name type="scientific">Melipona quadrifasciata</name>
    <dbReference type="NCBI Taxonomy" id="166423"/>
    <lineage>
        <taxon>Eukaryota</taxon>
        <taxon>Metazoa</taxon>
        <taxon>Ecdysozoa</taxon>
        <taxon>Arthropoda</taxon>
        <taxon>Hexapoda</taxon>
        <taxon>Insecta</taxon>
        <taxon>Pterygota</taxon>
        <taxon>Neoptera</taxon>
        <taxon>Endopterygota</taxon>
        <taxon>Hymenoptera</taxon>
        <taxon>Apocrita</taxon>
        <taxon>Aculeata</taxon>
        <taxon>Apoidea</taxon>
        <taxon>Anthophila</taxon>
        <taxon>Apidae</taxon>
        <taxon>Melipona</taxon>
    </lineage>
</organism>
<evidence type="ECO:0000256" key="7">
    <source>
        <dbReference type="SAM" id="MobiDB-lite"/>
    </source>
</evidence>
<dbReference type="InterPro" id="IPR002110">
    <property type="entry name" value="Ankyrin_rpt"/>
</dbReference>
<dbReference type="Pfam" id="PF12796">
    <property type="entry name" value="Ank_2"/>
    <property type="match status" value="1"/>
</dbReference>